<sequence length="181" mass="19076">MRSPRGFTGALVLLLGVPATIAVGALGGSVEIAIHIALGVSFLLFASATFDFPLPRPITWIACAAIGLLGAIFLLQAISEGVRSPALHNLAFDILGQRLEKVLGYTFLVWCAAAVVMDSSGWRRVLGAVALAATFCAESYALYAASTGQQASEALKLIYLAVFVWLLIESARKREAKSPPA</sequence>
<keyword evidence="3" id="KW-1185">Reference proteome</keyword>
<dbReference type="Proteomes" id="UP000431269">
    <property type="component" value="Chromosome"/>
</dbReference>
<evidence type="ECO:0000313" key="2">
    <source>
        <dbReference type="EMBL" id="QGZ95982.1"/>
    </source>
</evidence>
<dbReference type="AlphaFoldDB" id="A0A6I6MWI3"/>
<gene>
    <name evidence="2" type="ORF">DSM104635_02838</name>
</gene>
<feature type="transmembrane region" description="Helical" evidence="1">
    <location>
        <begin position="125"/>
        <end position="145"/>
    </location>
</feature>
<organism evidence="2 3">
    <name type="scientific">Terricaulis silvestris</name>
    <dbReference type="NCBI Taxonomy" id="2686094"/>
    <lineage>
        <taxon>Bacteria</taxon>
        <taxon>Pseudomonadati</taxon>
        <taxon>Pseudomonadota</taxon>
        <taxon>Alphaproteobacteria</taxon>
        <taxon>Caulobacterales</taxon>
        <taxon>Caulobacteraceae</taxon>
        <taxon>Terricaulis</taxon>
    </lineage>
</organism>
<keyword evidence="1" id="KW-0472">Membrane</keyword>
<feature type="transmembrane region" description="Helical" evidence="1">
    <location>
        <begin position="32"/>
        <end position="50"/>
    </location>
</feature>
<dbReference type="EMBL" id="CP047045">
    <property type="protein sequence ID" value="QGZ95982.1"/>
    <property type="molecule type" value="Genomic_DNA"/>
</dbReference>
<feature type="transmembrane region" description="Helical" evidence="1">
    <location>
        <begin position="151"/>
        <end position="168"/>
    </location>
</feature>
<dbReference type="RefSeq" id="WP_158766803.1">
    <property type="nucleotide sequence ID" value="NZ_CP047045.1"/>
</dbReference>
<keyword evidence="1" id="KW-1133">Transmembrane helix</keyword>
<protein>
    <submittedName>
        <fullName evidence="2">Uncharacterized protein</fullName>
    </submittedName>
</protein>
<dbReference type="KEGG" id="tsv:DSM104635_02838"/>
<proteinExistence type="predicted"/>
<keyword evidence="1" id="KW-0812">Transmembrane</keyword>
<name>A0A6I6MWI3_9CAUL</name>
<evidence type="ECO:0000313" key="3">
    <source>
        <dbReference type="Proteomes" id="UP000431269"/>
    </source>
</evidence>
<feature type="transmembrane region" description="Helical" evidence="1">
    <location>
        <begin position="102"/>
        <end position="118"/>
    </location>
</feature>
<feature type="transmembrane region" description="Helical" evidence="1">
    <location>
        <begin position="57"/>
        <end position="78"/>
    </location>
</feature>
<accession>A0A6I6MWI3</accession>
<evidence type="ECO:0000256" key="1">
    <source>
        <dbReference type="SAM" id="Phobius"/>
    </source>
</evidence>
<reference evidence="3" key="1">
    <citation type="submission" date="2019-12" db="EMBL/GenBank/DDBJ databases">
        <title>Complete genome of Terracaulis silvestris 0127_4.</title>
        <authorList>
            <person name="Vieira S."/>
            <person name="Riedel T."/>
            <person name="Sproer C."/>
            <person name="Pascual J."/>
            <person name="Boedeker C."/>
            <person name="Overmann J."/>
        </authorList>
    </citation>
    <scope>NUCLEOTIDE SEQUENCE [LARGE SCALE GENOMIC DNA]</scope>
    <source>
        <strain evidence="3">0127_4</strain>
    </source>
</reference>